<keyword evidence="7" id="KW-0503">Monooxygenase</keyword>
<dbReference type="InterPro" id="IPR020946">
    <property type="entry name" value="Flavin_mOase-like"/>
</dbReference>
<dbReference type="GO" id="GO:0004499">
    <property type="term" value="F:N,N-dimethylaniline monooxygenase activity"/>
    <property type="evidence" value="ECO:0007669"/>
    <property type="project" value="InterPro"/>
</dbReference>
<dbReference type="AlphaFoldDB" id="A0A0M0JU44"/>
<keyword evidence="5" id="KW-0560">Oxidoreductase</keyword>
<dbReference type="Gene3D" id="3.50.50.60">
    <property type="entry name" value="FAD/NAD(P)-binding domain"/>
    <property type="match status" value="4"/>
</dbReference>
<evidence type="ECO:0000256" key="2">
    <source>
        <dbReference type="ARBA" id="ARBA00022630"/>
    </source>
</evidence>
<comment type="similarity">
    <text evidence="1">Belongs to the FMO family.</text>
</comment>
<dbReference type="InterPro" id="IPR036188">
    <property type="entry name" value="FAD/NAD-bd_sf"/>
</dbReference>
<proteinExistence type="inferred from homology"/>
<gene>
    <name evidence="7" type="ORF">Ctob_012529</name>
</gene>
<keyword evidence="8" id="KW-1185">Reference proteome</keyword>
<evidence type="ECO:0000256" key="6">
    <source>
        <dbReference type="SAM" id="Phobius"/>
    </source>
</evidence>
<keyword evidence="4" id="KW-0521">NADP</keyword>
<organism evidence="7 8">
    <name type="scientific">Chrysochromulina tobinii</name>
    <dbReference type="NCBI Taxonomy" id="1460289"/>
    <lineage>
        <taxon>Eukaryota</taxon>
        <taxon>Haptista</taxon>
        <taxon>Haptophyta</taxon>
        <taxon>Prymnesiophyceae</taxon>
        <taxon>Prymnesiales</taxon>
        <taxon>Chrysochromulinaceae</taxon>
        <taxon>Chrysochromulina</taxon>
    </lineage>
</organism>
<keyword evidence="6" id="KW-0812">Transmembrane</keyword>
<protein>
    <submittedName>
        <fullName evidence="7">Dimethylaniline monooxygenase</fullName>
    </submittedName>
</protein>
<name>A0A0M0JU44_9EUKA</name>
<dbReference type="GO" id="GO:0050661">
    <property type="term" value="F:NADP binding"/>
    <property type="evidence" value="ECO:0007669"/>
    <property type="project" value="InterPro"/>
</dbReference>
<dbReference type="InterPro" id="IPR036291">
    <property type="entry name" value="NAD(P)-bd_dom_sf"/>
</dbReference>
<keyword evidence="6" id="KW-1133">Transmembrane helix</keyword>
<dbReference type="PANTHER" id="PTHR23023">
    <property type="entry name" value="DIMETHYLANILINE MONOOXYGENASE"/>
    <property type="match status" value="1"/>
</dbReference>
<dbReference type="GO" id="GO:0050660">
    <property type="term" value="F:flavin adenine dinucleotide binding"/>
    <property type="evidence" value="ECO:0007669"/>
    <property type="project" value="InterPro"/>
</dbReference>
<sequence>MTASPSHRSAFTPWARLEASKTSGAAPVAEVRTVLVIGAGSSGLVAAKYLVEAGYEVTIVEKGPCIGGTFVSKAYDEGGLVSSKYLTAFTDLRSPDSDPSHLSMKAYVEYLKKYAREFNLYKLITFGARVMSVERRENGVGYTVRLEPVTSEGKAAVAKATASLAQSPQHGAGSPARADQGAYPVHVGEEASTRMHAASTRTFDAVCVCSGLHEVPYVPPLSGLDTFSGVEVLHSSEYKDRYATFAGKRVLIIGCGETGMDLAYRAVQVSDATAISMKTGNLCVPHEGWGGVPLDTLMANLFEHSYEHWWCHKHHLKWRFTTVFIKFGFFVMGGSSAGYNQWAGRVPHVKRGYNILCKSTAALPYINRPLKRAARWYSWLWDWNEKKVDKDILSFPAPTSVNGKTVTFKDGRTFDTDVIVFATGYRQTFPFLHKAKKAEMAAADAASAEVATLMEAEATSGWRAGTGARGPEDPLPAEHFVISPDEPTLSFLGFVRPNVGAIPPMAEMQVMWWIQRLKGKTTPAVDPPSYGLLGKKLLYGVDYGNYMHQLAAEIGAAPSVFALAKRPRVLIAYCIGQAYVVFFRLQGPYASPKAWDIAANELFQPVVRRGFFANATLIGTMALFGFINLWLFAIESCLHFALQAAHGLGLDPVLRTSGRLLRAASSVLSSCTSCTGC</sequence>
<feature type="transmembrane region" description="Helical" evidence="6">
    <location>
        <begin position="611"/>
        <end position="633"/>
    </location>
</feature>
<dbReference type="SUPFAM" id="SSF51735">
    <property type="entry name" value="NAD(P)-binding Rossmann-fold domains"/>
    <property type="match status" value="1"/>
</dbReference>
<dbReference type="InterPro" id="IPR000960">
    <property type="entry name" value="Flavin_mOase"/>
</dbReference>
<accession>A0A0M0JU44</accession>
<evidence type="ECO:0000256" key="3">
    <source>
        <dbReference type="ARBA" id="ARBA00022827"/>
    </source>
</evidence>
<evidence type="ECO:0000256" key="1">
    <source>
        <dbReference type="ARBA" id="ARBA00009183"/>
    </source>
</evidence>
<evidence type="ECO:0000256" key="5">
    <source>
        <dbReference type="ARBA" id="ARBA00023002"/>
    </source>
</evidence>
<dbReference type="SUPFAM" id="SSF51905">
    <property type="entry name" value="FAD/NAD(P)-binding domain"/>
    <property type="match status" value="1"/>
</dbReference>
<dbReference type="InterPro" id="IPR050346">
    <property type="entry name" value="FMO-like"/>
</dbReference>
<comment type="caution">
    <text evidence="7">The sequence shown here is derived from an EMBL/GenBank/DDBJ whole genome shotgun (WGS) entry which is preliminary data.</text>
</comment>
<evidence type="ECO:0000256" key="4">
    <source>
        <dbReference type="ARBA" id="ARBA00022857"/>
    </source>
</evidence>
<dbReference type="PIRSF" id="PIRSF000332">
    <property type="entry name" value="FMO"/>
    <property type="match status" value="1"/>
</dbReference>
<dbReference type="Pfam" id="PF00743">
    <property type="entry name" value="FMO-like"/>
    <property type="match status" value="3"/>
</dbReference>
<dbReference type="Proteomes" id="UP000037460">
    <property type="component" value="Unassembled WGS sequence"/>
</dbReference>
<evidence type="ECO:0000313" key="7">
    <source>
        <dbReference type="EMBL" id="KOO30211.1"/>
    </source>
</evidence>
<keyword evidence="6" id="KW-0472">Membrane</keyword>
<dbReference type="OrthoDB" id="66881at2759"/>
<keyword evidence="2" id="KW-0285">Flavoprotein</keyword>
<keyword evidence="3" id="KW-0274">FAD</keyword>
<reference evidence="8" key="1">
    <citation type="journal article" date="2015" name="PLoS Genet.">
        <title>Genome Sequence and Transcriptome Analyses of Chrysochromulina tobin: Metabolic Tools for Enhanced Algal Fitness in the Prominent Order Prymnesiales (Haptophyceae).</title>
        <authorList>
            <person name="Hovde B.T."/>
            <person name="Deodato C.R."/>
            <person name="Hunsperger H.M."/>
            <person name="Ryken S.A."/>
            <person name="Yost W."/>
            <person name="Jha R.K."/>
            <person name="Patterson J."/>
            <person name="Monnat R.J. Jr."/>
            <person name="Barlow S.B."/>
            <person name="Starkenburg S.R."/>
            <person name="Cattolico R.A."/>
        </authorList>
    </citation>
    <scope>NUCLEOTIDE SEQUENCE</scope>
    <source>
        <strain evidence="8">CCMP291</strain>
    </source>
</reference>
<dbReference type="EMBL" id="JWZX01002265">
    <property type="protein sequence ID" value="KOO30211.1"/>
    <property type="molecule type" value="Genomic_DNA"/>
</dbReference>
<evidence type="ECO:0000313" key="8">
    <source>
        <dbReference type="Proteomes" id="UP000037460"/>
    </source>
</evidence>
<dbReference type="PRINTS" id="PR00368">
    <property type="entry name" value="FADPNR"/>
</dbReference>